<dbReference type="SUPFAM" id="SSF116734">
    <property type="entry name" value="DNA methylase specificity domain"/>
    <property type="match status" value="1"/>
</dbReference>
<feature type="domain" description="DNA methylase adenine-specific" evidence="6">
    <location>
        <begin position="13"/>
        <end position="108"/>
    </location>
</feature>
<proteinExistence type="inferred from homology"/>
<dbReference type="GO" id="GO:0009307">
    <property type="term" value="P:DNA restriction-modification system"/>
    <property type="evidence" value="ECO:0007669"/>
    <property type="project" value="UniProtKB-KW"/>
</dbReference>
<evidence type="ECO:0000256" key="3">
    <source>
        <dbReference type="ARBA" id="ARBA00022747"/>
    </source>
</evidence>
<reference evidence="7 8" key="1">
    <citation type="journal article" date="1992" name="Lakartidningen">
        <title>[Penicillin V and not amoxicillin is the first choice preparation in acute otitis].</title>
        <authorList>
            <person name="Kamme C."/>
            <person name="Lundgren K."/>
            <person name="Prellner K."/>
        </authorList>
    </citation>
    <scope>NUCLEOTIDE SEQUENCE [LARGE SCALE GENOMIC DNA]</scope>
    <source>
        <strain evidence="7 8">PC3714II</strain>
    </source>
</reference>
<evidence type="ECO:0008006" key="9">
    <source>
        <dbReference type="Google" id="ProtNLM"/>
    </source>
</evidence>
<accession>A0A5C8EZB6</accession>
<dbReference type="Proteomes" id="UP000324574">
    <property type="component" value="Unassembled WGS sequence"/>
</dbReference>
<dbReference type="GO" id="GO:0008170">
    <property type="term" value="F:N-methyltransferase activity"/>
    <property type="evidence" value="ECO:0007669"/>
    <property type="project" value="InterPro"/>
</dbReference>
<comment type="caution">
    <text evidence="7">The sequence shown here is derived from an EMBL/GenBank/DDBJ whole genome shotgun (WGS) entry which is preliminary data.</text>
</comment>
<evidence type="ECO:0000313" key="7">
    <source>
        <dbReference type="EMBL" id="TXJ43315.1"/>
    </source>
</evidence>
<dbReference type="GO" id="GO:0003677">
    <property type="term" value="F:DNA binding"/>
    <property type="evidence" value="ECO:0007669"/>
    <property type="project" value="UniProtKB-KW"/>
</dbReference>
<keyword evidence="3" id="KW-0680">Restriction system</keyword>
<gene>
    <name evidence="7" type="ORF">EPJ70_11165</name>
</gene>
<dbReference type="InterPro" id="IPR003356">
    <property type="entry name" value="DNA_methylase_A-5"/>
</dbReference>
<dbReference type="EMBL" id="SAYG01000014">
    <property type="protein sequence ID" value="TXJ43315.1"/>
    <property type="molecule type" value="Genomic_DNA"/>
</dbReference>
<dbReference type="InterPro" id="IPR044946">
    <property type="entry name" value="Restrct_endonuc_typeI_TRD_sf"/>
</dbReference>
<evidence type="ECO:0000256" key="4">
    <source>
        <dbReference type="ARBA" id="ARBA00023125"/>
    </source>
</evidence>
<evidence type="ECO:0000313" key="8">
    <source>
        <dbReference type="Proteomes" id="UP000324574"/>
    </source>
</evidence>
<evidence type="ECO:0000256" key="2">
    <source>
        <dbReference type="ARBA" id="ARBA00010923"/>
    </source>
</evidence>
<comment type="similarity">
    <text evidence="1">Belongs to the N(4)/N(6)-methyltransferase family.</text>
</comment>
<protein>
    <recommendedName>
        <fullName evidence="9">DNA methylase adenine-specific domain-containing protein</fullName>
    </recommendedName>
</protein>
<organism evidence="7 8">
    <name type="scientific">Brachyspira aalborgi</name>
    <dbReference type="NCBI Taxonomy" id="29522"/>
    <lineage>
        <taxon>Bacteria</taxon>
        <taxon>Pseudomonadati</taxon>
        <taxon>Spirochaetota</taxon>
        <taxon>Spirochaetia</taxon>
        <taxon>Brachyspirales</taxon>
        <taxon>Brachyspiraceae</taxon>
        <taxon>Brachyspira</taxon>
    </lineage>
</organism>
<evidence type="ECO:0000259" key="6">
    <source>
        <dbReference type="Pfam" id="PF02384"/>
    </source>
</evidence>
<evidence type="ECO:0000256" key="1">
    <source>
        <dbReference type="ARBA" id="ARBA00006594"/>
    </source>
</evidence>
<keyword evidence="4" id="KW-0238">DNA-binding</keyword>
<sequence length="295" mass="34043">MKSLKPTKYIINPPYENNNPIKFTKQALEYLEPNGKLIIIMPRTTLKNNLNETKQILKNAKLDFIIKMPEKLFREQSRTVNTAIFGFTKTKHQPQDRTIFYTLKDDGLVNIQHKGRVDKFNKWQSIKNEIMDIIISSQEKYQKRILDDDRNLDLIGVRDTKDDEITLGEIFNFEKGSLASEASQDGEYTFITASEDFKTHTNATHNCEALIYAVGTGGSLGRCHYFNGKFIASNLCLILTPKNKDEIEMKFYAKYLNMLIEQIVEDLADGAAKPTIKENELKKYKIKSINKDKQK</sequence>
<name>A0A5C8EZB6_9SPIR</name>
<dbReference type="AlphaFoldDB" id="A0A5C8EZB6"/>
<evidence type="ECO:0000259" key="5">
    <source>
        <dbReference type="Pfam" id="PF01420"/>
    </source>
</evidence>
<dbReference type="Gene3D" id="3.40.50.150">
    <property type="entry name" value="Vaccinia Virus protein VP39"/>
    <property type="match status" value="1"/>
</dbReference>
<dbReference type="Pfam" id="PF02384">
    <property type="entry name" value="N6_Mtase"/>
    <property type="match status" value="1"/>
</dbReference>
<feature type="domain" description="Type I restriction modification DNA specificity" evidence="5">
    <location>
        <begin position="164"/>
        <end position="288"/>
    </location>
</feature>
<dbReference type="Pfam" id="PF01420">
    <property type="entry name" value="Methylase_S"/>
    <property type="match status" value="1"/>
</dbReference>
<dbReference type="SUPFAM" id="SSF53335">
    <property type="entry name" value="S-adenosyl-L-methionine-dependent methyltransferases"/>
    <property type="match status" value="1"/>
</dbReference>
<dbReference type="InterPro" id="IPR000055">
    <property type="entry name" value="Restrct_endonuc_typeI_TRD"/>
</dbReference>
<dbReference type="InterPro" id="IPR029063">
    <property type="entry name" value="SAM-dependent_MTases_sf"/>
</dbReference>
<dbReference type="Gene3D" id="3.90.220.20">
    <property type="entry name" value="DNA methylase specificity domains"/>
    <property type="match status" value="1"/>
</dbReference>
<comment type="similarity">
    <text evidence="2">Belongs to the type-I restriction system S methylase family.</text>
</comment>